<evidence type="ECO:0000313" key="3">
    <source>
        <dbReference type="EMBL" id="MDV2883671.1"/>
    </source>
</evidence>
<dbReference type="CDD" id="cd07197">
    <property type="entry name" value="nitrilase"/>
    <property type="match status" value="1"/>
</dbReference>
<name>A0AAJ2NK00_ALKPS</name>
<evidence type="ECO:0000259" key="2">
    <source>
        <dbReference type="PROSITE" id="PS50263"/>
    </source>
</evidence>
<dbReference type="InterPro" id="IPR050345">
    <property type="entry name" value="Aliph_Amidase/BUP"/>
</dbReference>
<dbReference type="Gene3D" id="3.60.110.10">
    <property type="entry name" value="Carbon-nitrogen hydrolase"/>
    <property type="match status" value="1"/>
</dbReference>
<organism evidence="3 4">
    <name type="scientific">Alkalihalophilus pseudofirmus</name>
    <name type="common">Bacillus pseudofirmus</name>
    <dbReference type="NCBI Taxonomy" id="79885"/>
    <lineage>
        <taxon>Bacteria</taxon>
        <taxon>Bacillati</taxon>
        <taxon>Bacillota</taxon>
        <taxon>Bacilli</taxon>
        <taxon>Bacillales</taxon>
        <taxon>Bacillaceae</taxon>
        <taxon>Alkalihalophilus</taxon>
    </lineage>
</organism>
<dbReference type="AlphaFoldDB" id="A0AAJ2NK00"/>
<reference evidence="3" key="1">
    <citation type="submission" date="2023-10" db="EMBL/GenBank/DDBJ databases">
        <title>Screening of Alkalihalophilus pseudofirmusBZ-TG-HK211 and Its Alleviation of Salt Stress on Rapeseed Growth.</title>
        <authorList>
            <person name="Zhao B."/>
            <person name="Guo T."/>
        </authorList>
    </citation>
    <scope>NUCLEOTIDE SEQUENCE</scope>
    <source>
        <strain evidence="3">BZ-TG-HK211</strain>
    </source>
</reference>
<comment type="caution">
    <text evidence="3">The sequence shown here is derived from an EMBL/GenBank/DDBJ whole genome shotgun (WGS) entry which is preliminary data.</text>
</comment>
<dbReference type="InterPro" id="IPR036526">
    <property type="entry name" value="C-N_Hydrolase_sf"/>
</dbReference>
<evidence type="ECO:0000313" key="4">
    <source>
        <dbReference type="Proteomes" id="UP001285636"/>
    </source>
</evidence>
<dbReference type="PANTHER" id="PTHR43674:SF16">
    <property type="entry name" value="CARBON-NITROGEN FAMILY, PUTATIVE (AFU_ORTHOLOGUE AFUA_5G02350)-RELATED"/>
    <property type="match status" value="1"/>
</dbReference>
<dbReference type="RefSeq" id="WP_323465576.1">
    <property type="nucleotide sequence ID" value="NZ_CP144224.1"/>
</dbReference>
<evidence type="ECO:0000256" key="1">
    <source>
        <dbReference type="ARBA" id="ARBA00022801"/>
    </source>
</evidence>
<dbReference type="GO" id="GO:0016811">
    <property type="term" value="F:hydrolase activity, acting on carbon-nitrogen (but not peptide) bonds, in linear amides"/>
    <property type="evidence" value="ECO:0007669"/>
    <property type="project" value="TreeGrafter"/>
</dbReference>
<dbReference type="InterPro" id="IPR003010">
    <property type="entry name" value="C-N_Hydrolase"/>
</dbReference>
<dbReference type="EMBL" id="JAWJAY010000001">
    <property type="protein sequence ID" value="MDV2883671.1"/>
    <property type="molecule type" value="Genomic_DNA"/>
</dbReference>
<dbReference type="PANTHER" id="PTHR43674">
    <property type="entry name" value="NITRILASE C965.09-RELATED"/>
    <property type="match status" value="1"/>
</dbReference>
<dbReference type="Pfam" id="PF00795">
    <property type="entry name" value="CN_hydrolase"/>
    <property type="match status" value="1"/>
</dbReference>
<accession>A0AAJ2NK00</accession>
<dbReference type="Proteomes" id="UP001285636">
    <property type="component" value="Unassembled WGS sequence"/>
</dbReference>
<proteinExistence type="predicted"/>
<keyword evidence="1 3" id="KW-0378">Hydrolase</keyword>
<protein>
    <submittedName>
        <fullName evidence="3">Carbon-nitrogen hydrolase family protein</fullName>
    </submittedName>
</protein>
<sequence>MNKRKIAMLHLLLNAGEIKTNQSLITQAVQKAAEKGAEWIITPELAVSGLQFTKECGIDWIQQQPNEWMSSLMEVAKSSAVNLFIGAPEKDPEGELYNSVFVINREGQLIGRQRKRSSVTDDWSSSGERLQPITIDHVKAGILICADSYTKKNAVALRDKGAEILIAPSSWGPGLHGPNGEWEARTIDTGLPMFVCNRTGEDETVTFWEAKSLVIDHGVHLLAHHSRESAILLFDWDFDKRELLSTEFEVEYII</sequence>
<dbReference type="SUPFAM" id="SSF56317">
    <property type="entry name" value="Carbon-nitrogen hydrolase"/>
    <property type="match status" value="1"/>
</dbReference>
<dbReference type="PROSITE" id="PS50263">
    <property type="entry name" value="CN_HYDROLASE"/>
    <property type="match status" value="1"/>
</dbReference>
<feature type="domain" description="CN hydrolase" evidence="2">
    <location>
        <begin position="1"/>
        <end position="238"/>
    </location>
</feature>
<gene>
    <name evidence="3" type="ORF">RYX45_00660</name>
</gene>